<proteinExistence type="predicted"/>
<keyword evidence="1" id="KW-0812">Transmembrane</keyword>
<comment type="caution">
    <text evidence="2">The sequence shown here is derived from an EMBL/GenBank/DDBJ whole genome shotgun (WGS) entry which is preliminary data.</text>
</comment>
<accession>C2EP38</accession>
<keyword evidence="1" id="KW-1133">Transmembrane helix</keyword>
<evidence type="ECO:0000256" key="1">
    <source>
        <dbReference type="SAM" id="Phobius"/>
    </source>
</evidence>
<dbReference type="EMBL" id="ACGU01000066">
    <property type="protein sequence ID" value="EEJ71713.1"/>
    <property type="molecule type" value="Genomic_DNA"/>
</dbReference>
<evidence type="ECO:0000313" key="3">
    <source>
        <dbReference type="Proteomes" id="UP000005583"/>
    </source>
</evidence>
<sequence length="132" mass="14250">MDIVGILIGVILMALGALQLFLTYRYCKNVRKIKNHVLTAPFAIWSSVVLGIGLIIIPLMVFAGHASDINRGFSIFSAVLFWVAAVIALIKANQIRKGLKSTNDETAVSSWQVIAVYVIVVVAVISGLIAIL</sequence>
<feature type="transmembrane region" description="Helical" evidence="1">
    <location>
        <begin position="73"/>
        <end position="90"/>
    </location>
</feature>
<evidence type="ECO:0000313" key="2">
    <source>
        <dbReference type="EMBL" id="EEJ71713.1"/>
    </source>
</evidence>
<feature type="transmembrane region" description="Helical" evidence="1">
    <location>
        <begin position="38"/>
        <end position="61"/>
    </location>
</feature>
<name>C2EP38_9LACO</name>
<reference evidence="2 3" key="1">
    <citation type="submission" date="2009-01" db="EMBL/GenBank/DDBJ databases">
        <authorList>
            <person name="Qin X."/>
            <person name="Bachman B."/>
            <person name="Battles P."/>
            <person name="Bell A."/>
            <person name="Bess C."/>
            <person name="Bickham C."/>
            <person name="Chaboub L."/>
            <person name="Chen D."/>
            <person name="Coyle M."/>
            <person name="Deiros D.R."/>
            <person name="Dinh H."/>
            <person name="Forbes L."/>
            <person name="Fowler G."/>
            <person name="Francisco L."/>
            <person name="Fu Q."/>
            <person name="Gubbala S."/>
            <person name="Hale W."/>
            <person name="Han Y."/>
            <person name="Hemphill L."/>
            <person name="Highlander S.K."/>
            <person name="Hirani K."/>
            <person name="Hogues M."/>
            <person name="Jackson L."/>
            <person name="Jakkamsetti A."/>
            <person name="Javaid M."/>
            <person name="Jiang H."/>
            <person name="Korchina V."/>
            <person name="Kovar C."/>
            <person name="Lara F."/>
            <person name="Lee S."/>
            <person name="Mata R."/>
            <person name="Mathew T."/>
            <person name="Moen C."/>
            <person name="Morales K."/>
            <person name="Munidasa M."/>
            <person name="Nazareth L."/>
            <person name="Ngo R."/>
            <person name="Nguyen L."/>
            <person name="Okwuonu G."/>
            <person name="Ongeri F."/>
            <person name="Patil S."/>
            <person name="Petrosino J."/>
            <person name="Pham C."/>
            <person name="Pham P."/>
            <person name="Pu L.-L."/>
            <person name="Puazo M."/>
            <person name="Raj R."/>
            <person name="Reid J."/>
            <person name="Rouhana J."/>
            <person name="Saada N."/>
            <person name="Shang Y."/>
            <person name="Simmons D."/>
            <person name="Thornton R."/>
            <person name="Warren J."/>
            <person name="Weissenberger G."/>
            <person name="Zhang J."/>
            <person name="Zhang L."/>
            <person name="Zhou C."/>
            <person name="Zhu D."/>
            <person name="Muzny D."/>
            <person name="Worley K."/>
            <person name="Gibbs R."/>
        </authorList>
    </citation>
    <scope>NUCLEOTIDE SEQUENCE [LARGE SCALE GENOMIC DNA]</scope>
    <source>
        <strain evidence="2 3">DSM 16047</strain>
    </source>
</reference>
<protein>
    <submittedName>
        <fullName evidence="2">Uncharacterized protein</fullName>
    </submittedName>
</protein>
<feature type="transmembrane region" description="Helical" evidence="1">
    <location>
        <begin position="6"/>
        <end position="26"/>
    </location>
</feature>
<organism evidence="2 3">
    <name type="scientific">Lactobacillus ultunensis DSM 16047</name>
    <dbReference type="NCBI Taxonomy" id="525365"/>
    <lineage>
        <taxon>Bacteria</taxon>
        <taxon>Bacillati</taxon>
        <taxon>Bacillota</taxon>
        <taxon>Bacilli</taxon>
        <taxon>Lactobacillales</taxon>
        <taxon>Lactobacillaceae</taxon>
        <taxon>Lactobacillus</taxon>
    </lineage>
</organism>
<dbReference type="Proteomes" id="UP000005583">
    <property type="component" value="Unassembled WGS sequence"/>
</dbReference>
<dbReference type="RefSeq" id="WP_007125929.1">
    <property type="nucleotide sequence ID" value="NZ_AZFO01000025.1"/>
</dbReference>
<dbReference type="OrthoDB" id="2325820at2"/>
<feature type="transmembrane region" description="Helical" evidence="1">
    <location>
        <begin position="111"/>
        <end position="131"/>
    </location>
</feature>
<dbReference type="AlphaFoldDB" id="C2EP38"/>
<keyword evidence="3" id="KW-1185">Reference proteome</keyword>
<dbReference type="STRING" id="525365.HMPREF0548_1434"/>
<keyword evidence="1" id="KW-0472">Membrane</keyword>
<dbReference type="HOGENOM" id="CLU_1883106_0_0_9"/>
<dbReference type="eggNOG" id="ENOG5030AHK">
    <property type="taxonomic scope" value="Bacteria"/>
</dbReference>
<gene>
    <name evidence="2" type="ORF">HMPREF0548_1434</name>
</gene>